<dbReference type="InterPro" id="IPR014057">
    <property type="entry name" value="HI1420"/>
</dbReference>
<dbReference type="RefSeq" id="WP_377938499.1">
    <property type="nucleotide sequence ID" value="NZ_JBHTHQ010000018.1"/>
</dbReference>
<comment type="caution">
    <text evidence="1">The sequence shown here is derived from an EMBL/GenBank/DDBJ whole genome shotgun (WGS) entry which is preliminary data.</text>
</comment>
<keyword evidence="2" id="KW-1185">Reference proteome</keyword>
<dbReference type="NCBIfam" id="TIGR02684">
    <property type="entry name" value="dnstrm_HI1420"/>
    <property type="match status" value="1"/>
</dbReference>
<evidence type="ECO:0000313" key="2">
    <source>
        <dbReference type="Proteomes" id="UP001597036"/>
    </source>
</evidence>
<evidence type="ECO:0000313" key="1">
    <source>
        <dbReference type="EMBL" id="MFD0704783.1"/>
    </source>
</evidence>
<reference evidence="2" key="1">
    <citation type="journal article" date="2019" name="Int. J. Syst. Evol. Microbiol.">
        <title>The Global Catalogue of Microorganisms (GCM) 10K type strain sequencing project: providing services to taxonomists for standard genome sequencing and annotation.</title>
        <authorList>
            <consortium name="The Broad Institute Genomics Platform"/>
            <consortium name="The Broad Institute Genome Sequencing Center for Infectious Disease"/>
            <person name="Wu L."/>
            <person name="Ma J."/>
        </authorList>
    </citation>
    <scope>NUCLEOTIDE SEQUENCE [LARGE SCALE GENOMIC DNA]</scope>
    <source>
        <strain evidence="2">CCM 8604</strain>
    </source>
</reference>
<dbReference type="Pfam" id="PF21716">
    <property type="entry name" value="dnstrm_HI1420"/>
    <property type="match status" value="1"/>
</dbReference>
<protein>
    <submittedName>
        <fullName evidence="1">Addiction module antidote protein</fullName>
    </submittedName>
</protein>
<name>A0ABW2Y3F4_9BIFI</name>
<dbReference type="EMBL" id="JBHTHQ010000018">
    <property type="protein sequence ID" value="MFD0704783.1"/>
    <property type="molecule type" value="Genomic_DNA"/>
</dbReference>
<proteinExistence type="predicted"/>
<organism evidence="1 2">
    <name type="scientific">Alloscardovia venturai</name>
    <dbReference type="NCBI Taxonomy" id="1769421"/>
    <lineage>
        <taxon>Bacteria</taxon>
        <taxon>Bacillati</taxon>
        <taxon>Actinomycetota</taxon>
        <taxon>Actinomycetes</taxon>
        <taxon>Bifidobacteriales</taxon>
        <taxon>Bifidobacteriaceae</taxon>
        <taxon>Alloscardovia</taxon>
    </lineage>
</organism>
<sequence length="60" mass="6507">MVVKISRFDPAKYLTSSEDIAQYLTAAISHGDAKHFAFALGDVAKAYGMTRLAEQNRCGA</sequence>
<accession>A0ABW2Y3F4</accession>
<dbReference type="Proteomes" id="UP001597036">
    <property type="component" value="Unassembled WGS sequence"/>
</dbReference>
<gene>
    <name evidence="1" type="ORF">ACFQY8_03345</name>
</gene>